<keyword evidence="7" id="KW-0812">Transmembrane</keyword>
<gene>
    <name evidence="9" type="ORF">DGMP_36080</name>
</gene>
<comment type="similarity">
    <text evidence="6">Belongs to the peptidase M48 family.</text>
</comment>
<evidence type="ECO:0000256" key="2">
    <source>
        <dbReference type="ARBA" id="ARBA00022723"/>
    </source>
</evidence>
<dbReference type="CDD" id="cd07324">
    <property type="entry name" value="M48C_Oma1-like"/>
    <property type="match status" value="1"/>
</dbReference>
<evidence type="ECO:0000256" key="4">
    <source>
        <dbReference type="ARBA" id="ARBA00022833"/>
    </source>
</evidence>
<sequence length="276" mass="31348">MKFTPKPVDGDVNLSGKHPLREAVWLVAELLVILALLYFVFGFVAQFVAVRLPVKAEIWIGSKLEAKYQAHTDAFLQDHLDRLVRELPADSPLHEYSFKIFLDDSKKINAFALPGGSIVVFQGLLNTVRSENELDMVLAHELGHFYHRDHLRAMGRNLLLFLVARLLPGDQSPDLVLWLAGKFERRYSQKQELAADSWGLDLLYRRYGHVGGATDFFRRLSQKNKSHLAYFLATHPHPEDRLNSLNRIIEEKHYPVGETVPFSSGQKEKLGSGAAH</sequence>
<dbReference type="AlphaFoldDB" id="A0A8D5JQX2"/>
<dbReference type="GO" id="GO:0004222">
    <property type="term" value="F:metalloendopeptidase activity"/>
    <property type="evidence" value="ECO:0007669"/>
    <property type="project" value="InterPro"/>
</dbReference>
<evidence type="ECO:0000259" key="8">
    <source>
        <dbReference type="Pfam" id="PF01435"/>
    </source>
</evidence>
<evidence type="ECO:0000313" key="10">
    <source>
        <dbReference type="Proteomes" id="UP000826725"/>
    </source>
</evidence>
<keyword evidence="7" id="KW-1133">Transmembrane helix</keyword>
<reference evidence="9" key="1">
    <citation type="submission" date="2020-09" db="EMBL/GenBank/DDBJ databases">
        <title>Desulfogranum mesoprofundum gen. nov., sp. nov., a novel mesophilic, sulfate-reducing chemolithoautotroph isolated from a deep-sea hydrothermal vent chimney in the Suiyo Seamount.</title>
        <authorList>
            <person name="Hashimoto Y."/>
            <person name="Nakagawa S."/>
        </authorList>
    </citation>
    <scope>NUCLEOTIDE SEQUENCE</scope>
    <source>
        <strain evidence="9">KT2</strain>
    </source>
</reference>
<organism evidence="9 10">
    <name type="scientific">Desulfomarina profundi</name>
    <dbReference type="NCBI Taxonomy" id="2772557"/>
    <lineage>
        <taxon>Bacteria</taxon>
        <taxon>Pseudomonadati</taxon>
        <taxon>Thermodesulfobacteriota</taxon>
        <taxon>Desulfobulbia</taxon>
        <taxon>Desulfobulbales</taxon>
        <taxon>Desulfobulbaceae</taxon>
        <taxon>Desulfomarina</taxon>
    </lineage>
</organism>
<dbReference type="InterPro" id="IPR001915">
    <property type="entry name" value="Peptidase_M48"/>
</dbReference>
<feature type="transmembrane region" description="Helical" evidence="7">
    <location>
        <begin position="23"/>
        <end position="45"/>
    </location>
</feature>
<dbReference type="KEGG" id="dbk:DGMP_36080"/>
<evidence type="ECO:0000256" key="7">
    <source>
        <dbReference type="SAM" id="Phobius"/>
    </source>
</evidence>
<proteinExistence type="inferred from homology"/>
<dbReference type="Pfam" id="PF01435">
    <property type="entry name" value="Peptidase_M48"/>
    <property type="match status" value="1"/>
</dbReference>
<dbReference type="PANTHER" id="PTHR22726">
    <property type="entry name" value="METALLOENDOPEPTIDASE OMA1"/>
    <property type="match status" value="1"/>
</dbReference>
<dbReference type="GO" id="GO:0046872">
    <property type="term" value="F:metal ion binding"/>
    <property type="evidence" value="ECO:0007669"/>
    <property type="project" value="UniProtKB-KW"/>
</dbReference>
<keyword evidence="2" id="KW-0479">Metal-binding</keyword>
<evidence type="ECO:0000256" key="5">
    <source>
        <dbReference type="ARBA" id="ARBA00023049"/>
    </source>
</evidence>
<dbReference type="RefSeq" id="WP_228855220.1">
    <property type="nucleotide sequence ID" value="NZ_AP024086.1"/>
</dbReference>
<comment type="cofactor">
    <cofactor evidence="6">
        <name>Zn(2+)</name>
        <dbReference type="ChEBI" id="CHEBI:29105"/>
    </cofactor>
    <text evidence="6">Binds 1 zinc ion per subunit.</text>
</comment>
<dbReference type="PANTHER" id="PTHR22726:SF1">
    <property type="entry name" value="METALLOENDOPEPTIDASE OMA1, MITOCHONDRIAL"/>
    <property type="match status" value="1"/>
</dbReference>
<keyword evidence="7" id="KW-0472">Membrane</keyword>
<name>A0A8D5JQX2_9BACT</name>
<evidence type="ECO:0000256" key="3">
    <source>
        <dbReference type="ARBA" id="ARBA00022801"/>
    </source>
</evidence>
<dbReference type="EMBL" id="AP024086">
    <property type="protein sequence ID" value="BCL62915.1"/>
    <property type="molecule type" value="Genomic_DNA"/>
</dbReference>
<evidence type="ECO:0000313" key="9">
    <source>
        <dbReference type="EMBL" id="BCL62915.1"/>
    </source>
</evidence>
<evidence type="ECO:0000256" key="1">
    <source>
        <dbReference type="ARBA" id="ARBA00022670"/>
    </source>
</evidence>
<keyword evidence="1 6" id="KW-0645">Protease</keyword>
<evidence type="ECO:0000256" key="6">
    <source>
        <dbReference type="RuleBase" id="RU003983"/>
    </source>
</evidence>
<keyword evidence="5 6" id="KW-0482">Metalloprotease</keyword>
<dbReference type="InterPro" id="IPR051156">
    <property type="entry name" value="Mito/Outer_Membr_Metalloprot"/>
</dbReference>
<accession>A0A8D5JQX2</accession>
<dbReference type="GO" id="GO:0016020">
    <property type="term" value="C:membrane"/>
    <property type="evidence" value="ECO:0007669"/>
    <property type="project" value="TreeGrafter"/>
</dbReference>
<keyword evidence="4 6" id="KW-0862">Zinc</keyword>
<protein>
    <recommendedName>
        <fullName evidence="8">Peptidase M48 domain-containing protein</fullName>
    </recommendedName>
</protein>
<keyword evidence="10" id="KW-1185">Reference proteome</keyword>
<keyword evidence="3 6" id="KW-0378">Hydrolase</keyword>
<feature type="domain" description="Peptidase M48" evidence="8">
    <location>
        <begin position="76"/>
        <end position="247"/>
    </location>
</feature>
<dbReference type="Proteomes" id="UP000826725">
    <property type="component" value="Chromosome"/>
</dbReference>
<dbReference type="GO" id="GO:0051603">
    <property type="term" value="P:proteolysis involved in protein catabolic process"/>
    <property type="evidence" value="ECO:0007669"/>
    <property type="project" value="TreeGrafter"/>
</dbReference>